<dbReference type="Pfam" id="PF07419">
    <property type="entry name" value="PilM"/>
    <property type="match status" value="1"/>
</dbReference>
<organism evidence="2 3">
    <name type="scientific">Pseudoduganella armeniaca</name>
    <dbReference type="NCBI Taxonomy" id="2072590"/>
    <lineage>
        <taxon>Bacteria</taxon>
        <taxon>Pseudomonadati</taxon>
        <taxon>Pseudomonadota</taxon>
        <taxon>Betaproteobacteria</taxon>
        <taxon>Burkholderiales</taxon>
        <taxon>Oxalobacteraceae</taxon>
        <taxon>Telluria group</taxon>
        <taxon>Pseudoduganella</taxon>
    </lineage>
</organism>
<dbReference type="RefSeq" id="WP_107139668.1">
    <property type="nucleotide sequence ID" value="NZ_CP028324.1"/>
</dbReference>
<dbReference type="KEGG" id="masz:C9I28_00275"/>
<feature type="chain" id="PRO_5015332008" description="Type II secretion system protein" evidence="1">
    <location>
        <begin position="19"/>
        <end position="163"/>
    </location>
</feature>
<reference evidence="2 3" key="1">
    <citation type="submission" date="2018-03" db="EMBL/GenBank/DDBJ databases">
        <title>Massilia armeniaca sp. nov., isolated from desert soil.</title>
        <authorList>
            <person name="Huang H."/>
            <person name="Ren M."/>
        </authorList>
    </citation>
    <scope>NUCLEOTIDE SEQUENCE [LARGE SCALE GENOMIC DNA]</scope>
    <source>
        <strain evidence="2 3">ZMN-3</strain>
    </source>
</reference>
<dbReference type="InterPro" id="IPR009987">
    <property type="entry name" value="IM_PilM"/>
</dbReference>
<evidence type="ECO:0000256" key="1">
    <source>
        <dbReference type="SAM" id="SignalP"/>
    </source>
</evidence>
<dbReference type="AlphaFoldDB" id="A0A2R4C3Y0"/>
<dbReference type="Proteomes" id="UP000240505">
    <property type="component" value="Chromosome"/>
</dbReference>
<evidence type="ECO:0000313" key="2">
    <source>
        <dbReference type="EMBL" id="AVR94317.1"/>
    </source>
</evidence>
<keyword evidence="3" id="KW-1185">Reference proteome</keyword>
<protein>
    <recommendedName>
        <fullName evidence="4">Type II secretion system protein</fullName>
    </recommendedName>
</protein>
<dbReference type="EMBL" id="CP028324">
    <property type="protein sequence ID" value="AVR94317.1"/>
    <property type="molecule type" value="Genomic_DNA"/>
</dbReference>
<accession>A0A2R4C3Y0</accession>
<gene>
    <name evidence="2" type="ORF">C9I28_00275</name>
</gene>
<name>A0A2R4C3Y0_9BURK</name>
<evidence type="ECO:0008006" key="4">
    <source>
        <dbReference type="Google" id="ProtNLM"/>
    </source>
</evidence>
<sequence length="163" mass="17442">MWSIALSTVIVSLLGAMAHFTQPTERLEQRASVAAQVESMAIYRAAVVRYFSAHDDQRDTGVDLATLRAEGALRGWSTLADGQWNNYRTADGTIYIYGIKVPGADVGAALARYSHNSLMAGTYRQATGTLHSPAEGDTHVALAPLLARRALADGVPVWLAGAQ</sequence>
<keyword evidence="1" id="KW-0732">Signal</keyword>
<proteinExistence type="predicted"/>
<feature type="signal peptide" evidence="1">
    <location>
        <begin position="1"/>
        <end position="18"/>
    </location>
</feature>
<dbReference type="OrthoDB" id="8718861at2"/>
<evidence type="ECO:0000313" key="3">
    <source>
        <dbReference type="Proteomes" id="UP000240505"/>
    </source>
</evidence>